<feature type="chain" id="PRO_5012448225" evidence="5">
    <location>
        <begin position="23"/>
        <end position="442"/>
    </location>
</feature>
<evidence type="ECO:0000259" key="6">
    <source>
        <dbReference type="Pfam" id="PF00419"/>
    </source>
</evidence>
<dbReference type="InterPro" id="IPR036937">
    <property type="entry name" value="Adhesion_dom_fimbrial_sf"/>
</dbReference>
<keyword evidence="4" id="KW-0281">Fimbrium</keyword>
<protein>
    <submittedName>
        <fullName evidence="7">Fimbrial protein</fullName>
    </submittedName>
</protein>
<dbReference type="Pfam" id="PF00419">
    <property type="entry name" value="Fimbrial"/>
    <property type="match status" value="1"/>
</dbReference>
<accession>A0A286DNM6</accession>
<evidence type="ECO:0000256" key="3">
    <source>
        <dbReference type="ARBA" id="ARBA00022729"/>
    </source>
</evidence>
<comment type="subcellular location">
    <subcellularLocation>
        <location evidence="1">Fimbrium</location>
    </subcellularLocation>
</comment>
<evidence type="ECO:0000313" key="8">
    <source>
        <dbReference type="Proteomes" id="UP000219271"/>
    </source>
</evidence>
<dbReference type="NCBIfam" id="NF011783">
    <property type="entry name" value="PRK15247.1"/>
    <property type="match status" value="1"/>
</dbReference>
<dbReference type="Gene3D" id="2.60.40.1090">
    <property type="entry name" value="Fimbrial-type adhesion domain"/>
    <property type="match status" value="1"/>
</dbReference>
<evidence type="ECO:0000313" key="7">
    <source>
        <dbReference type="EMBL" id="SOD60317.1"/>
    </source>
</evidence>
<evidence type="ECO:0000256" key="4">
    <source>
        <dbReference type="ARBA" id="ARBA00023263"/>
    </source>
</evidence>
<feature type="domain" description="Fimbrial-type adhesion" evidence="6">
    <location>
        <begin position="260"/>
        <end position="442"/>
    </location>
</feature>
<dbReference type="GO" id="GO:0043709">
    <property type="term" value="P:cell adhesion involved in single-species biofilm formation"/>
    <property type="evidence" value="ECO:0007669"/>
    <property type="project" value="TreeGrafter"/>
</dbReference>
<dbReference type="PIRSF" id="PIRSF029766">
    <property type="entry name" value="UCP029766"/>
    <property type="match status" value="1"/>
</dbReference>
<dbReference type="AlphaFoldDB" id="A0A286DNM6"/>
<dbReference type="EMBL" id="OCMY01000002">
    <property type="protein sequence ID" value="SOD60317.1"/>
    <property type="molecule type" value="Genomic_DNA"/>
</dbReference>
<dbReference type="PANTHER" id="PTHR33420">
    <property type="entry name" value="FIMBRIAL SUBUNIT ELFA-RELATED"/>
    <property type="match status" value="1"/>
</dbReference>
<name>A0A286DNM6_9GAMM</name>
<dbReference type="PANTHER" id="PTHR33420:SF3">
    <property type="entry name" value="FIMBRIAL SUBUNIT ELFA"/>
    <property type="match status" value="1"/>
</dbReference>
<dbReference type="InterPro" id="IPR050263">
    <property type="entry name" value="Bact_Fimbrial_Adh_Pro"/>
</dbReference>
<dbReference type="SUPFAM" id="SSF49401">
    <property type="entry name" value="Bacterial adhesins"/>
    <property type="match status" value="1"/>
</dbReference>
<organism evidence="7 8">
    <name type="scientific">Candidatus Pantoea floridensis</name>
    <dbReference type="NCBI Taxonomy" id="1938870"/>
    <lineage>
        <taxon>Bacteria</taxon>
        <taxon>Pseudomonadati</taxon>
        <taxon>Pseudomonadota</taxon>
        <taxon>Gammaproteobacteria</taxon>
        <taxon>Enterobacterales</taxon>
        <taxon>Erwiniaceae</taxon>
        <taxon>Pantoea</taxon>
    </lineage>
</organism>
<keyword evidence="8" id="KW-1185">Reference proteome</keyword>
<gene>
    <name evidence="7" type="ORF">SAMN06273570_4657</name>
</gene>
<evidence type="ECO:0000256" key="2">
    <source>
        <dbReference type="ARBA" id="ARBA00006671"/>
    </source>
</evidence>
<dbReference type="GO" id="GO:0009289">
    <property type="term" value="C:pilus"/>
    <property type="evidence" value="ECO:0007669"/>
    <property type="project" value="UniProtKB-SubCell"/>
</dbReference>
<feature type="signal peptide" evidence="5">
    <location>
        <begin position="1"/>
        <end position="22"/>
    </location>
</feature>
<evidence type="ECO:0000256" key="5">
    <source>
        <dbReference type="SAM" id="SignalP"/>
    </source>
</evidence>
<dbReference type="Proteomes" id="UP000219271">
    <property type="component" value="Unassembled WGS sequence"/>
</dbReference>
<dbReference type="InterPro" id="IPR008966">
    <property type="entry name" value="Adhesion_dom_sf"/>
</dbReference>
<dbReference type="OrthoDB" id="8875995at2"/>
<comment type="similarity">
    <text evidence="2">Belongs to the fimbrial protein family.</text>
</comment>
<dbReference type="InterPro" id="IPR011228">
    <property type="entry name" value="UCP029766"/>
</dbReference>
<reference evidence="8" key="1">
    <citation type="submission" date="2017-09" db="EMBL/GenBank/DDBJ databases">
        <authorList>
            <person name="Varghese N."/>
            <person name="Submissions S."/>
        </authorList>
    </citation>
    <scope>NUCLEOTIDE SEQUENCE [LARGE SCALE GENOMIC DNA]</scope>
    <source>
        <strain evidence="8">JKS000234</strain>
    </source>
</reference>
<keyword evidence="3 5" id="KW-0732">Signal</keyword>
<evidence type="ECO:0000256" key="1">
    <source>
        <dbReference type="ARBA" id="ARBA00004561"/>
    </source>
</evidence>
<sequence>MKIKTWLLALIILLAHSPTVWANCIRVTSTSSLSAAALAAGYTAGSWPGACDTCSGNLGLPSVISINSGSTFQPSGTLLASSVGSFLSSASSVNYSPNQILYRCAVTDAGSLYEMYATNGDSPYAGMYASSEVEGAYYDVAKNVAVRMTNLATGEFYSRYWKSRQFTSDNWYSDGTYIYIPASAFSNVLYEMFKISSTSYYASAANRYTDIWTQPRGYIAFKGPGLDTNSLRDGQDSASYWYGFYANWPAAWSSYKNVTYVRGALCEVKNYPSVVLLPTISVGALSGGGSSQAPFSVTLQCESGANSSTSTSTTSSANVAMGFLVNQATSVLKATQMGLTTSGGGLTWLLDNQYGSSGVASGVGIKIYDANGAPINLLPDLTSTGTGNTRGWYAYTDLTSLAASGTSNMYSGDFTASLEALSGQTITAGTVNAQLQVVVSFQ</sequence>
<proteinExistence type="inferred from homology"/>
<dbReference type="InterPro" id="IPR000259">
    <property type="entry name" value="Adhesion_dom_fimbrial"/>
</dbReference>